<feature type="domain" description="Terminase ATPase subunit N-terminal" evidence="2">
    <location>
        <begin position="17"/>
        <end position="48"/>
    </location>
</feature>
<name>T2KPZ7_FORAG</name>
<dbReference type="PATRIC" id="fig|1347342.6.peg.2885"/>
<evidence type="ECO:0000313" key="3">
    <source>
        <dbReference type="EMBL" id="CDF80578.1"/>
    </source>
</evidence>
<gene>
    <name evidence="3" type="ORF">BN863_28660</name>
</gene>
<dbReference type="InterPro" id="IPR010332">
    <property type="entry name" value="ATPase_terminase-su_N"/>
</dbReference>
<accession>T2KPZ7</accession>
<dbReference type="AlphaFoldDB" id="T2KPZ7"/>
<dbReference type="Gene3D" id="1.20.1460.10">
    <property type="entry name" value="subunit c (vma5p) of the yeast v-atpase, domain 2"/>
    <property type="match status" value="1"/>
</dbReference>
<dbReference type="STRING" id="1347342.BN863_28660"/>
<keyword evidence="1" id="KW-0175">Coiled coil</keyword>
<evidence type="ECO:0000313" key="4">
    <source>
        <dbReference type="Proteomes" id="UP000016160"/>
    </source>
</evidence>
<evidence type="ECO:0000259" key="2">
    <source>
        <dbReference type="Pfam" id="PF06056"/>
    </source>
</evidence>
<dbReference type="Proteomes" id="UP000016160">
    <property type="component" value="Chromosome"/>
</dbReference>
<dbReference type="eggNOG" id="ENOG50344AV">
    <property type="taxonomic scope" value="Bacteria"/>
</dbReference>
<feature type="coiled-coil region" evidence="1">
    <location>
        <begin position="66"/>
        <end position="104"/>
    </location>
</feature>
<keyword evidence="4" id="KW-1185">Reference proteome</keyword>
<evidence type="ECO:0000256" key="1">
    <source>
        <dbReference type="SAM" id="Coils"/>
    </source>
</evidence>
<protein>
    <recommendedName>
        <fullName evidence="2">Terminase ATPase subunit N-terminal domain-containing protein</fullName>
    </recommendedName>
</protein>
<organism evidence="3 4">
    <name type="scientific">Formosa agariphila (strain DSM 15362 / KCTC 12365 / LMG 23005 / KMM 3901 / M-2Alg 35-1)</name>
    <dbReference type="NCBI Taxonomy" id="1347342"/>
    <lineage>
        <taxon>Bacteria</taxon>
        <taxon>Pseudomonadati</taxon>
        <taxon>Bacteroidota</taxon>
        <taxon>Flavobacteriia</taxon>
        <taxon>Flavobacteriales</taxon>
        <taxon>Flavobacteriaceae</taxon>
        <taxon>Formosa</taxon>
    </lineage>
</organism>
<sequence length="179" mass="20903">MAKDKERGIARIWYVDQGKTAKEIASKLKLTELTVGAWVKKYGWKEERNARENSVDKRVDNIKSVIDDITEDRSSARIRLNELKAELKEALKAKDEDEIQLNKDMISDIKKEIVGYDDAISKWNKTLENFDKENKVSLSSYLYVMDEIFKDLQSYDRSIYMTTLDFQEQHINKVSIQIG</sequence>
<reference evidence="3 4" key="1">
    <citation type="journal article" date="2013" name="Appl. Environ. Microbiol.">
        <title>The genome of the alga-associated marine flavobacterium Formosa agariphila KMM 3901T reveals a broad potential for degradation of algal polysaccharides.</title>
        <authorList>
            <person name="Mann A.J."/>
            <person name="Hahnke R.L."/>
            <person name="Huang S."/>
            <person name="Werner J."/>
            <person name="Xing P."/>
            <person name="Barbeyron T."/>
            <person name="Huettel B."/>
            <person name="Stueber K."/>
            <person name="Reinhardt R."/>
            <person name="Harder J."/>
            <person name="Gloeckner F.O."/>
            <person name="Amann R.I."/>
            <person name="Teeling H."/>
        </authorList>
    </citation>
    <scope>NUCLEOTIDE SEQUENCE [LARGE SCALE GENOMIC DNA]</scope>
    <source>
        <strain evidence="4">DSM 15362 / KCTC 12365 / LMG 23005 / KMM 3901</strain>
    </source>
</reference>
<proteinExistence type="predicted"/>
<dbReference type="HOGENOM" id="CLU_128679_0_0_10"/>
<dbReference type="Pfam" id="PF06056">
    <property type="entry name" value="Terminase_5"/>
    <property type="match status" value="1"/>
</dbReference>
<dbReference type="EMBL" id="HG315671">
    <property type="protein sequence ID" value="CDF80578.1"/>
    <property type="molecule type" value="Genomic_DNA"/>
</dbReference>
<dbReference type="OrthoDB" id="961372at2"/>
<dbReference type="RefSeq" id="WP_038531829.1">
    <property type="nucleotide sequence ID" value="NZ_HG315671.1"/>
</dbReference>